<dbReference type="InterPro" id="IPR014729">
    <property type="entry name" value="Rossmann-like_a/b/a_fold"/>
</dbReference>
<comment type="catalytic activity">
    <reaction evidence="10">
        <text>L-aspartate + L-glutamine + ATP + H2O = L-asparagine + L-glutamate + AMP + diphosphate + H(+)</text>
        <dbReference type="Rhea" id="RHEA:12228"/>
        <dbReference type="ChEBI" id="CHEBI:15377"/>
        <dbReference type="ChEBI" id="CHEBI:15378"/>
        <dbReference type="ChEBI" id="CHEBI:29985"/>
        <dbReference type="ChEBI" id="CHEBI:29991"/>
        <dbReference type="ChEBI" id="CHEBI:30616"/>
        <dbReference type="ChEBI" id="CHEBI:33019"/>
        <dbReference type="ChEBI" id="CHEBI:58048"/>
        <dbReference type="ChEBI" id="CHEBI:58359"/>
        <dbReference type="ChEBI" id="CHEBI:456215"/>
        <dbReference type="EC" id="6.3.5.4"/>
    </reaction>
</comment>
<evidence type="ECO:0000256" key="8">
    <source>
        <dbReference type="ARBA" id="ARBA00022962"/>
    </source>
</evidence>
<dbReference type="NCBIfam" id="TIGR01536">
    <property type="entry name" value="asn_synth_AEB"/>
    <property type="match status" value="1"/>
</dbReference>
<dbReference type="InterPro" id="IPR050795">
    <property type="entry name" value="Asn_Synthetase"/>
</dbReference>
<dbReference type="GO" id="GO:0004066">
    <property type="term" value="F:asparagine synthase (glutamine-hydrolyzing) activity"/>
    <property type="evidence" value="ECO:0007669"/>
    <property type="project" value="UniProtKB-EC"/>
</dbReference>
<dbReference type="Pfam" id="PF00733">
    <property type="entry name" value="Asn_synthase"/>
    <property type="match status" value="2"/>
</dbReference>
<evidence type="ECO:0000256" key="3">
    <source>
        <dbReference type="ARBA" id="ARBA00022598"/>
    </source>
</evidence>
<dbReference type="CDD" id="cd01991">
    <property type="entry name" value="Asn_synthase_B_C"/>
    <property type="match status" value="1"/>
</dbReference>
<dbReference type="InterPro" id="IPR006426">
    <property type="entry name" value="Asn_synth_AEB"/>
</dbReference>
<evidence type="ECO:0000313" key="15">
    <source>
        <dbReference type="EMBL" id="KZL50658.1"/>
    </source>
</evidence>
<dbReference type="Pfam" id="PF13537">
    <property type="entry name" value="GATase_7"/>
    <property type="match status" value="1"/>
</dbReference>
<organism evidence="15 16">
    <name type="scientific">Nodularia spumigena CENA596</name>
    <dbReference type="NCBI Taxonomy" id="1819295"/>
    <lineage>
        <taxon>Bacteria</taxon>
        <taxon>Bacillati</taxon>
        <taxon>Cyanobacteriota</taxon>
        <taxon>Cyanophyceae</taxon>
        <taxon>Nostocales</taxon>
        <taxon>Nodulariaceae</taxon>
        <taxon>Nodularia</taxon>
    </lineage>
</organism>
<feature type="site" description="Important for beta-aspartyl-AMP intermediate formation" evidence="13">
    <location>
        <position position="326"/>
    </location>
</feature>
<dbReference type="InterPro" id="IPR017932">
    <property type="entry name" value="GATase_2_dom"/>
</dbReference>
<dbReference type="InterPro" id="IPR029055">
    <property type="entry name" value="Ntn_hydrolases_N"/>
</dbReference>
<reference evidence="15 16" key="1">
    <citation type="submission" date="2016-04" db="EMBL/GenBank/DDBJ databases">
        <title>Draft Genome Assembly of the Bloom-forming Cyanobacterium Nodularia spumigena Strain CENA596 in Shrimp Production Ponds.</title>
        <authorList>
            <person name="Popin R.V."/>
            <person name="Rigonato J."/>
            <person name="Abreu V.A."/>
            <person name="Andreote A.P."/>
            <person name="Silveira S.B."/>
            <person name="Odebrecht C."/>
            <person name="Fiore M.F."/>
        </authorList>
    </citation>
    <scope>NUCLEOTIDE SEQUENCE [LARGE SCALE GENOMIC DNA]</scope>
    <source>
        <strain evidence="15 16">CENA596</strain>
    </source>
</reference>
<evidence type="ECO:0000256" key="5">
    <source>
        <dbReference type="ARBA" id="ARBA00022741"/>
    </source>
</evidence>
<evidence type="ECO:0000256" key="13">
    <source>
        <dbReference type="PIRSR" id="PIRSR001589-3"/>
    </source>
</evidence>
<dbReference type="SUPFAM" id="SSF56235">
    <property type="entry name" value="N-terminal nucleophile aminohydrolases (Ntn hydrolases)"/>
    <property type="match status" value="1"/>
</dbReference>
<feature type="domain" description="Glutamine amidotransferase type-2" evidence="14">
    <location>
        <begin position="2"/>
        <end position="180"/>
    </location>
</feature>
<evidence type="ECO:0000256" key="9">
    <source>
        <dbReference type="ARBA" id="ARBA00029440"/>
    </source>
</evidence>
<comment type="pathway">
    <text evidence="9">Amino-acid biosynthesis.</text>
</comment>
<feature type="binding site" evidence="12">
    <location>
        <begin position="324"/>
        <end position="325"/>
    </location>
    <ligand>
        <name>ATP</name>
        <dbReference type="ChEBI" id="CHEBI:30616"/>
    </ligand>
</feature>
<evidence type="ECO:0000256" key="4">
    <source>
        <dbReference type="ARBA" id="ARBA00022605"/>
    </source>
</evidence>
<dbReference type="EC" id="6.3.5.4" evidence="2"/>
<evidence type="ECO:0000256" key="11">
    <source>
        <dbReference type="PIRSR" id="PIRSR001589-1"/>
    </source>
</evidence>
<keyword evidence="3" id="KW-0436">Ligase</keyword>
<dbReference type="EMBL" id="LWAJ01000072">
    <property type="protein sequence ID" value="KZL50658.1"/>
    <property type="molecule type" value="Genomic_DNA"/>
</dbReference>
<dbReference type="GO" id="GO:0005524">
    <property type="term" value="F:ATP binding"/>
    <property type="evidence" value="ECO:0007669"/>
    <property type="project" value="UniProtKB-KW"/>
</dbReference>
<evidence type="ECO:0000256" key="6">
    <source>
        <dbReference type="ARBA" id="ARBA00022840"/>
    </source>
</evidence>
<accession>A0A166K6V0</accession>
<evidence type="ECO:0000313" key="16">
    <source>
        <dbReference type="Proteomes" id="UP000076555"/>
    </source>
</evidence>
<dbReference type="InterPro" id="IPR033738">
    <property type="entry name" value="AsnB_N"/>
</dbReference>
<dbReference type="RefSeq" id="WP_063872029.1">
    <property type="nucleotide sequence ID" value="NZ_CAWMRI010000072.1"/>
</dbReference>
<evidence type="ECO:0000256" key="1">
    <source>
        <dbReference type="ARBA" id="ARBA00005752"/>
    </source>
</evidence>
<evidence type="ECO:0000256" key="2">
    <source>
        <dbReference type="ARBA" id="ARBA00012737"/>
    </source>
</evidence>
<keyword evidence="6 12" id="KW-0067">ATP-binding</keyword>
<dbReference type="OrthoDB" id="9763290at2"/>
<dbReference type="PANTHER" id="PTHR11772:SF2">
    <property type="entry name" value="ASPARAGINE SYNTHETASE [GLUTAMINE-HYDROLYZING]"/>
    <property type="match status" value="1"/>
</dbReference>
<keyword evidence="5 12" id="KW-0547">Nucleotide-binding</keyword>
<gene>
    <name evidence="15" type="ORF">A2T98_06305</name>
</gene>
<dbReference type="InterPro" id="IPR001962">
    <property type="entry name" value="Asn_synthase"/>
</dbReference>
<dbReference type="Gene3D" id="3.60.20.10">
    <property type="entry name" value="Glutamine Phosphoribosylpyrophosphate, subunit 1, domain 1"/>
    <property type="match status" value="1"/>
</dbReference>
<protein>
    <recommendedName>
        <fullName evidence="2">asparagine synthase (glutamine-hydrolyzing)</fullName>
        <ecNumber evidence="2">6.3.5.4</ecNumber>
    </recommendedName>
</protein>
<evidence type="ECO:0000256" key="12">
    <source>
        <dbReference type="PIRSR" id="PIRSR001589-2"/>
    </source>
</evidence>
<evidence type="ECO:0000259" key="14">
    <source>
        <dbReference type="PROSITE" id="PS51278"/>
    </source>
</evidence>
<evidence type="ECO:0000256" key="7">
    <source>
        <dbReference type="ARBA" id="ARBA00022888"/>
    </source>
</evidence>
<dbReference type="GO" id="GO:0006529">
    <property type="term" value="P:asparagine biosynthetic process"/>
    <property type="evidence" value="ECO:0007669"/>
    <property type="project" value="UniProtKB-KW"/>
</dbReference>
<feature type="active site" description="For GATase activity" evidence="11">
    <location>
        <position position="2"/>
    </location>
</feature>
<dbReference type="NCBIfam" id="NF006949">
    <property type="entry name" value="PRK09431.1"/>
    <property type="match status" value="1"/>
</dbReference>
<dbReference type="AlphaFoldDB" id="A0A166K6V0"/>
<dbReference type="PANTHER" id="PTHR11772">
    <property type="entry name" value="ASPARAGINE SYNTHETASE"/>
    <property type="match status" value="1"/>
</dbReference>
<proteinExistence type="inferred from homology"/>
<feature type="binding site" evidence="12">
    <location>
        <position position="96"/>
    </location>
    <ligand>
        <name>L-glutamine</name>
        <dbReference type="ChEBI" id="CHEBI:58359"/>
    </ligand>
</feature>
<dbReference type="PIRSF" id="PIRSF001589">
    <property type="entry name" value="Asn_synthetase_glu-h"/>
    <property type="match status" value="1"/>
</dbReference>
<dbReference type="GO" id="GO:0005829">
    <property type="term" value="C:cytosol"/>
    <property type="evidence" value="ECO:0007669"/>
    <property type="project" value="TreeGrafter"/>
</dbReference>
<evidence type="ECO:0000256" key="10">
    <source>
        <dbReference type="ARBA" id="ARBA00048741"/>
    </source>
</evidence>
<comment type="similarity">
    <text evidence="1">Belongs to the asparagine synthetase family.</text>
</comment>
<feature type="binding site" evidence="12">
    <location>
        <position position="251"/>
    </location>
    <ligand>
        <name>ATP</name>
        <dbReference type="ChEBI" id="CHEBI:30616"/>
    </ligand>
</feature>
<dbReference type="PROSITE" id="PS51278">
    <property type="entry name" value="GATASE_TYPE_2"/>
    <property type="match status" value="1"/>
</dbReference>
<keyword evidence="8 11" id="KW-0315">Glutamine amidotransferase</keyword>
<keyword evidence="7 11" id="KW-0061">Asparagine biosynthesis</keyword>
<dbReference type="SUPFAM" id="SSF52402">
    <property type="entry name" value="Adenine nucleotide alpha hydrolases-like"/>
    <property type="match status" value="1"/>
</dbReference>
<comment type="caution">
    <text evidence="15">The sequence shown here is derived from an EMBL/GenBank/DDBJ whole genome shotgun (WGS) entry which is preliminary data.</text>
</comment>
<keyword evidence="4 11" id="KW-0028">Amino-acid biosynthesis</keyword>
<dbReference type="Gene3D" id="3.40.50.620">
    <property type="entry name" value="HUPs"/>
    <property type="match status" value="1"/>
</dbReference>
<name>A0A166K6V0_NODSP</name>
<sequence>MCGILGVFGASVTNSNDFQEMLSTLAHRGPDDIGVIAQDNFVLGHQRLSIVDVEGGHQPLCAAGQKLYGICNGEIYNFRELRAGLSQNYDFQSHVDSEILLPLYQKLGSQLTSSLDGMFSFVISDDQEFLAARDRIGIKPLYYGTTGENIYFSSEIKALVEHSDEIKEFPSGHYYHSTQGIKPYYQLPEAQTFITDLDTILEKIRQTLSQSVQKRLMSDVPVGVFLSGGLDSSIIAALMRQHIPNLHSFSVGLPNSPDLKAARLVAEHLGTIHHEYVYTQAEMSAVLPDVIYYLESFDPALVRSAIPCYIVSQLASKYVKVILSGEGADELFAGYSYFADYDDAIALHKESVTIIKGLHNLNLQRLDRMTMAHGLEGRVPFLDTDFIKLSLSIDPTLKLYKTFGIEKWLLRQAFSDLLPQEIVWRDKMEFAQGCASSTVLEDHANSCITEQTLEEAQKKKFPVSSKEELFYYQIFRNHFTHPDAAALIGKWQGTLH</sequence>
<dbReference type="CDD" id="cd00712">
    <property type="entry name" value="AsnB"/>
    <property type="match status" value="1"/>
</dbReference>
<dbReference type="Proteomes" id="UP000076555">
    <property type="component" value="Unassembled WGS sequence"/>
</dbReference>